<dbReference type="AlphaFoldDB" id="A0A1T4U5E5"/>
<evidence type="ECO:0000256" key="4">
    <source>
        <dbReference type="ARBA" id="ARBA00023163"/>
    </source>
</evidence>
<feature type="domain" description="RNA polymerase sigma-70 region 2" evidence="5">
    <location>
        <begin position="24"/>
        <end position="91"/>
    </location>
</feature>
<dbReference type="SUPFAM" id="SSF88946">
    <property type="entry name" value="Sigma2 domain of RNA polymerase sigma factors"/>
    <property type="match status" value="1"/>
</dbReference>
<keyword evidence="8" id="KW-1185">Reference proteome</keyword>
<protein>
    <submittedName>
        <fullName evidence="7">RNA polymerase sigma-70 factor, ECF subfamily</fullName>
    </submittedName>
</protein>
<gene>
    <name evidence="7" type="ORF">SAMN04488128_10951</name>
</gene>
<dbReference type="Gene3D" id="1.10.10.10">
    <property type="entry name" value="Winged helix-like DNA-binding domain superfamily/Winged helix DNA-binding domain"/>
    <property type="match status" value="1"/>
</dbReference>
<dbReference type="EMBL" id="FUWZ01000009">
    <property type="protein sequence ID" value="SKA47809.1"/>
    <property type="molecule type" value="Genomic_DNA"/>
</dbReference>
<evidence type="ECO:0000313" key="7">
    <source>
        <dbReference type="EMBL" id="SKA47809.1"/>
    </source>
</evidence>
<proteinExistence type="inferred from homology"/>
<dbReference type="Proteomes" id="UP000190367">
    <property type="component" value="Unassembled WGS sequence"/>
</dbReference>
<dbReference type="InterPro" id="IPR039425">
    <property type="entry name" value="RNA_pol_sigma-70-like"/>
</dbReference>
<dbReference type="InterPro" id="IPR013325">
    <property type="entry name" value="RNA_pol_sigma_r2"/>
</dbReference>
<comment type="similarity">
    <text evidence="1">Belongs to the sigma-70 factor family. ECF subfamily.</text>
</comment>
<dbReference type="RefSeq" id="WP_078673284.1">
    <property type="nucleotide sequence ID" value="NZ_FUWZ01000009.1"/>
</dbReference>
<dbReference type="PANTHER" id="PTHR43133">
    <property type="entry name" value="RNA POLYMERASE ECF-TYPE SIGMA FACTO"/>
    <property type="match status" value="1"/>
</dbReference>
<keyword evidence="4" id="KW-0804">Transcription</keyword>
<evidence type="ECO:0000256" key="3">
    <source>
        <dbReference type="ARBA" id="ARBA00023082"/>
    </source>
</evidence>
<evidence type="ECO:0000313" key="8">
    <source>
        <dbReference type="Proteomes" id="UP000190367"/>
    </source>
</evidence>
<organism evidence="7 8">
    <name type="scientific">Chitinophaga eiseniae</name>
    <dbReference type="NCBI Taxonomy" id="634771"/>
    <lineage>
        <taxon>Bacteria</taxon>
        <taxon>Pseudomonadati</taxon>
        <taxon>Bacteroidota</taxon>
        <taxon>Chitinophagia</taxon>
        <taxon>Chitinophagales</taxon>
        <taxon>Chitinophagaceae</taxon>
        <taxon>Chitinophaga</taxon>
    </lineage>
</organism>
<evidence type="ECO:0000259" key="6">
    <source>
        <dbReference type="Pfam" id="PF08281"/>
    </source>
</evidence>
<keyword evidence="3" id="KW-0731">Sigma factor</keyword>
<dbReference type="InterPro" id="IPR013249">
    <property type="entry name" value="RNA_pol_sigma70_r4_t2"/>
</dbReference>
<dbReference type="Pfam" id="PF04542">
    <property type="entry name" value="Sigma70_r2"/>
    <property type="match status" value="1"/>
</dbReference>
<dbReference type="SUPFAM" id="SSF88659">
    <property type="entry name" value="Sigma3 and sigma4 domains of RNA polymerase sigma factors"/>
    <property type="match status" value="1"/>
</dbReference>
<dbReference type="InterPro" id="IPR007627">
    <property type="entry name" value="RNA_pol_sigma70_r2"/>
</dbReference>
<accession>A0A1T4U5E5</accession>
<evidence type="ECO:0000256" key="2">
    <source>
        <dbReference type="ARBA" id="ARBA00023015"/>
    </source>
</evidence>
<dbReference type="GO" id="GO:0016987">
    <property type="term" value="F:sigma factor activity"/>
    <property type="evidence" value="ECO:0007669"/>
    <property type="project" value="UniProtKB-KW"/>
</dbReference>
<dbReference type="InterPro" id="IPR036388">
    <property type="entry name" value="WH-like_DNA-bd_sf"/>
</dbReference>
<dbReference type="OrthoDB" id="1097528at2"/>
<keyword evidence="2" id="KW-0805">Transcription regulation</keyword>
<sequence length="189" mass="21663">MQELADIQLLHLLREGDENAFTTIYKRYWKLLFSVAANKLDNLGEAEELVQDVFSDVWDRRETLTLTGPLPAYLAVAMKYRVINLQAKKKRARAYSSYAMENISPEDHSTEQWLRFEDLKDLLSGLVAALPERCRLTYQLSREMGLSHKEIAQQMNISEKAVEHNLARAVKTLKTGLKHLSALLFATLP</sequence>
<dbReference type="STRING" id="634771.SAMN04488128_10951"/>
<dbReference type="Gene3D" id="1.10.1740.10">
    <property type="match status" value="1"/>
</dbReference>
<dbReference type="Pfam" id="PF08281">
    <property type="entry name" value="Sigma70_r4_2"/>
    <property type="match status" value="1"/>
</dbReference>
<dbReference type="GO" id="GO:0003677">
    <property type="term" value="F:DNA binding"/>
    <property type="evidence" value="ECO:0007669"/>
    <property type="project" value="InterPro"/>
</dbReference>
<dbReference type="PANTHER" id="PTHR43133:SF46">
    <property type="entry name" value="RNA POLYMERASE SIGMA-70 FACTOR ECF SUBFAMILY"/>
    <property type="match status" value="1"/>
</dbReference>
<evidence type="ECO:0000256" key="1">
    <source>
        <dbReference type="ARBA" id="ARBA00010641"/>
    </source>
</evidence>
<dbReference type="InterPro" id="IPR014284">
    <property type="entry name" value="RNA_pol_sigma-70_dom"/>
</dbReference>
<dbReference type="InterPro" id="IPR013324">
    <property type="entry name" value="RNA_pol_sigma_r3/r4-like"/>
</dbReference>
<reference evidence="8" key="1">
    <citation type="submission" date="2017-02" db="EMBL/GenBank/DDBJ databases">
        <authorList>
            <person name="Varghese N."/>
            <person name="Submissions S."/>
        </authorList>
    </citation>
    <scope>NUCLEOTIDE SEQUENCE [LARGE SCALE GENOMIC DNA]</scope>
    <source>
        <strain evidence="8">DSM 22224</strain>
    </source>
</reference>
<name>A0A1T4U5E5_9BACT</name>
<dbReference type="NCBIfam" id="TIGR02937">
    <property type="entry name" value="sigma70-ECF"/>
    <property type="match status" value="1"/>
</dbReference>
<dbReference type="GO" id="GO:0006352">
    <property type="term" value="P:DNA-templated transcription initiation"/>
    <property type="evidence" value="ECO:0007669"/>
    <property type="project" value="InterPro"/>
</dbReference>
<evidence type="ECO:0000259" key="5">
    <source>
        <dbReference type="Pfam" id="PF04542"/>
    </source>
</evidence>
<feature type="domain" description="RNA polymerase sigma factor 70 region 4 type 2" evidence="6">
    <location>
        <begin position="123"/>
        <end position="173"/>
    </location>
</feature>